<keyword evidence="2" id="KW-1185">Reference proteome</keyword>
<comment type="caution">
    <text evidence="1">The sequence shown here is derived from an EMBL/GenBank/DDBJ whole genome shotgun (WGS) entry which is preliminary data.</text>
</comment>
<dbReference type="AlphaFoldDB" id="A0AAD7I311"/>
<reference evidence="1" key="1">
    <citation type="submission" date="2023-03" db="EMBL/GenBank/DDBJ databases">
        <title>Massive genome expansion in bonnet fungi (Mycena s.s.) driven by repeated elements and novel gene families across ecological guilds.</title>
        <authorList>
            <consortium name="Lawrence Berkeley National Laboratory"/>
            <person name="Harder C.B."/>
            <person name="Miyauchi S."/>
            <person name="Viragh M."/>
            <person name="Kuo A."/>
            <person name="Thoen E."/>
            <person name="Andreopoulos B."/>
            <person name="Lu D."/>
            <person name="Skrede I."/>
            <person name="Drula E."/>
            <person name="Henrissat B."/>
            <person name="Morin E."/>
            <person name="Kohler A."/>
            <person name="Barry K."/>
            <person name="LaButti K."/>
            <person name="Morin E."/>
            <person name="Salamov A."/>
            <person name="Lipzen A."/>
            <person name="Mereny Z."/>
            <person name="Hegedus B."/>
            <person name="Baldrian P."/>
            <person name="Stursova M."/>
            <person name="Weitz H."/>
            <person name="Taylor A."/>
            <person name="Grigoriev I.V."/>
            <person name="Nagy L.G."/>
            <person name="Martin F."/>
            <person name="Kauserud H."/>
        </authorList>
    </citation>
    <scope>NUCLEOTIDE SEQUENCE</scope>
    <source>
        <strain evidence="1">CBHHK188m</strain>
    </source>
</reference>
<dbReference type="PANTHER" id="PTHR21310">
    <property type="entry name" value="AMINOGLYCOSIDE PHOSPHOTRANSFERASE-RELATED-RELATED"/>
    <property type="match status" value="1"/>
</dbReference>
<dbReference type="EMBL" id="JARJLG010000164">
    <property type="protein sequence ID" value="KAJ7734016.1"/>
    <property type="molecule type" value="Genomic_DNA"/>
</dbReference>
<dbReference type="SUPFAM" id="SSF56112">
    <property type="entry name" value="Protein kinase-like (PK-like)"/>
    <property type="match status" value="1"/>
</dbReference>
<gene>
    <name evidence="1" type="ORF">DFH07DRAFT_780443</name>
</gene>
<dbReference type="PANTHER" id="PTHR21310:SF13">
    <property type="entry name" value="AMINOGLYCOSIDE PHOSPHOTRANSFERASE DOMAIN-CONTAINING PROTEIN"/>
    <property type="match status" value="1"/>
</dbReference>
<dbReference type="InterPro" id="IPR011009">
    <property type="entry name" value="Kinase-like_dom_sf"/>
</dbReference>
<accession>A0AAD7I311</accession>
<evidence type="ECO:0000313" key="2">
    <source>
        <dbReference type="Proteomes" id="UP001215280"/>
    </source>
</evidence>
<name>A0AAD7I311_9AGAR</name>
<organism evidence="1 2">
    <name type="scientific">Mycena maculata</name>
    <dbReference type="NCBI Taxonomy" id="230809"/>
    <lineage>
        <taxon>Eukaryota</taxon>
        <taxon>Fungi</taxon>
        <taxon>Dikarya</taxon>
        <taxon>Basidiomycota</taxon>
        <taxon>Agaricomycotina</taxon>
        <taxon>Agaricomycetes</taxon>
        <taxon>Agaricomycetidae</taxon>
        <taxon>Agaricales</taxon>
        <taxon>Marasmiineae</taxon>
        <taxon>Mycenaceae</taxon>
        <taxon>Mycena</taxon>
    </lineage>
</organism>
<evidence type="ECO:0008006" key="3">
    <source>
        <dbReference type="Google" id="ProtNLM"/>
    </source>
</evidence>
<dbReference type="InterPro" id="IPR051678">
    <property type="entry name" value="AGP_Transferase"/>
</dbReference>
<proteinExistence type="predicted"/>
<evidence type="ECO:0000313" key="1">
    <source>
        <dbReference type="EMBL" id="KAJ7734016.1"/>
    </source>
</evidence>
<dbReference type="Proteomes" id="UP001215280">
    <property type="component" value="Unassembled WGS sequence"/>
</dbReference>
<sequence>MFGMDQNREDPGLSGGRYYLGGDGVLGLAINVMPRDRVGWPLLDFGLPHTKPHTYPSHGPWTRMLTNLAVNRQMILILPALPTTSKCYATTLSVLSLSHTVLTFRPWNLKLLESCRRSAAFTPIPSLRKDSTCSLLFCAITDNLLDGTDVIACLAGSALNDNAECAEDALTQSILSEARLSKLLSLGFVATLAFVKQHTSIPVPKVHHLESSSDNLVGARYMITVRILGHPLGTTWYTMSSQQGQQVVTQLAGIEAELLNIRFPAIGCLVDASGIRAWWSNINGGVDGISTSYAIQWFQFLLDGVNSLAPEEFGPQDFSFFHDDMGNILVSNCGTVVDIIDWEGSRICPLWNKSRYSTFLRDPRVLVDESEVVSLQKLQKGAIERKTGKKYPGSSPLRLGTLLYMVDYTRSVRSSRATMDNLFLAWFNVITEIGYVRGLKPFLPLKRFIENTKAIRHKQLPPMPPVTGEIEVRVYRNSDDERTNCLKFVSYGFGFDFPPAVD</sequence>
<protein>
    <recommendedName>
        <fullName evidence="3">Aminoglycoside phosphotransferase domain-containing protein</fullName>
    </recommendedName>
</protein>